<dbReference type="RefSeq" id="WP_286976008.1">
    <property type="nucleotide sequence ID" value="NZ_PFKS01000028.1"/>
</dbReference>
<name>A0A2M7T9C7_9ACTN</name>
<reference evidence="3" key="1">
    <citation type="submission" date="2017-09" db="EMBL/GenBank/DDBJ databases">
        <title>Depth-based differentiation of microbial function through sediment-hosted aquifers and enrichment of novel symbionts in the deep terrestrial subsurface.</title>
        <authorList>
            <person name="Probst A.J."/>
            <person name="Ladd B."/>
            <person name="Jarett J.K."/>
            <person name="Geller-Mcgrath D.E."/>
            <person name="Sieber C.M.K."/>
            <person name="Emerson J.B."/>
            <person name="Anantharaman K."/>
            <person name="Thomas B.C."/>
            <person name="Malmstrom R."/>
            <person name="Stieglmeier M."/>
            <person name="Klingl A."/>
            <person name="Woyke T."/>
            <person name="Ryan C.M."/>
            <person name="Banfield J.F."/>
        </authorList>
    </citation>
    <scope>NUCLEOTIDE SEQUENCE [LARGE SCALE GENOMIC DNA]</scope>
</reference>
<gene>
    <name evidence="2" type="ORF">COY37_02935</name>
</gene>
<dbReference type="EMBL" id="PFNG01000072">
    <property type="protein sequence ID" value="PIZ41017.1"/>
    <property type="molecule type" value="Genomic_DNA"/>
</dbReference>
<accession>A0A2M7T9C7</accession>
<dbReference type="InterPro" id="IPR043768">
    <property type="entry name" value="DUF5714"/>
</dbReference>
<evidence type="ECO:0000313" key="2">
    <source>
        <dbReference type="EMBL" id="PIZ41017.1"/>
    </source>
</evidence>
<dbReference type="Pfam" id="PF18978">
    <property type="entry name" value="DUF5714"/>
    <property type="match status" value="1"/>
</dbReference>
<protein>
    <recommendedName>
        <fullName evidence="1">DUF5714 domain-containing protein</fullName>
    </recommendedName>
</protein>
<comment type="caution">
    <text evidence="2">The sequence shown here is derived from an EMBL/GenBank/DDBJ whole genome shotgun (WGS) entry which is preliminary data.</text>
</comment>
<sequence length="201" mass="22119">MCPTCYQIPITEFIEWIIKTTRSKDPFEIAMMMMGFPQLPDRSCEHAWIFAAALLTAIKNEGSAKLTDEDIFSALETAKERAVTRATLQTGVCGMGAAVGIAFHAVFKAMPNRTDLQDDITMKVVAEAIEYLADNSTNCRCCKNVVWTIMDLIVSLIHARFGIELEGSASDIICHQVGAMVNCDPLTCQFSTALDINKLSL</sequence>
<feature type="domain" description="DUF5714" evidence="1">
    <location>
        <begin position="14"/>
        <end position="190"/>
    </location>
</feature>
<dbReference type="Proteomes" id="UP000230956">
    <property type="component" value="Unassembled WGS sequence"/>
</dbReference>
<evidence type="ECO:0000259" key="1">
    <source>
        <dbReference type="Pfam" id="PF18978"/>
    </source>
</evidence>
<organism evidence="2 3">
    <name type="scientific">Candidatus Aquicultor secundus</name>
    <dbReference type="NCBI Taxonomy" id="1973895"/>
    <lineage>
        <taxon>Bacteria</taxon>
        <taxon>Bacillati</taxon>
        <taxon>Actinomycetota</taxon>
        <taxon>Candidatus Aquicultoria</taxon>
        <taxon>Candidatus Aquicultorales</taxon>
        <taxon>Candidatus Aquicultoraceae</taxon>
        <taxon>Candidatus Aquicultor</taxon>
    </lineage>
</organism>
<evidence type="ECO:0000313" key="3">
    <source>
        <dbReference type="Proteomes" id="UP000230956"/>
    </source>
</evidence>
<proteinExistence type="predicted"/>
<dbReference type="AlphaFoldDB" id="A0A2M7T9C7"/>